<keyword evidence="2" id="KW-1185">Reference proteome</keyword>
<proteinExistence type="predicted"/>
<name>A0ABR2L924_9EUKA</name>
<dbReference type="Proteomes" id="UP001470230">
    <property type="component" value="Unassembled WGS sequence"/>
</dbReference>
<evidence type="ECO:0000313" key="1">
    <source>
        <dbReference type="EMBL" id="KAK8899865.1"/>
    </source>
</evidence>
<gene>
    <name evidence="1" type="ORF">M9Y10_002188</name>
</gene>
<dbReference type="EMBL" id="JAPFFF010000001">
    <property type="protein sequence ID" value="KAK8899865.1"/>
    <property type="molecule type" value="Genomic_DNA"/>
</dbReference>
<organism evidence="1 2">
    <name type="scientific">Tritrichomonas musculus</name>
    <dbReference type="NCBI Taxonomy" id="1915356"/>
    <lineage>
        <taxon>Eukaryota</taxon>
        <taxon>Metamonada</taxon>
        <taxon>Parabasalia</taxon>
        <taxon>Tritrichomonadida</taxon>
        <taxon>Tritrichomonadidae</taxon>
        <taxon>Tritrichomonas</taxon>
    </lineage>
</organism>
<accession>A0ABR2L924</accession>
<sequence>MFFILAKEQIAPKDETPIIEEVLDEEGGTRTTLYYFNERSKIVVFQPNNLNEPIDIQKEILSSDDFQKILKIYGIKAPQNS</sequence>
<protein>
    <submittedName>
        <fullName evidence="1">Uncharacterized protein</fullName>
    </submittedName>
</protein>
<comment type="caution">
    <text evidence="1">The sequence shown here is derived from an EMBL/GenBank/DDBJ whole genome shotgun (WGS) entry which is preliminary data.</text>
</comment>
<evidence type="ECO:0000313" key="2">
    <source>
        <dbReference type="Proteomes" id="UP001470230"/>
    </source>
</evidence>
<reference evidence="1 2" key="1">
    <citation type="submission" date="2024-04" db="EMBL/GenBank/DDBJ databases">
        <title>Tritrichomonas musculus Genome.</title>
        <authorList>
            <person name="Alves-Ferreira E."/>
            <person name="Grigg M."/>
            <person name="Lorenzi H."/>
            <person name="Galac M."/>
        </authorList>
    </citation>
    <scope>NUCLEOTIDE SEQUENCE [LARGE SCALE GENOMIC DNA]</scope>
    <source>
        <strain evidence="1 2">EAF2021</strain>
    </source>
</reference>